<sequence length="392" mass="46136">MKRKKVRFISALLLIAFLLSYKFFIRDFYISRFINKETTKAYQGMITLWDNPSRTVIGSNFGFIKNVVEKFEDDNSLLQIELRELSFDGASKLANEKAASRNHPDIMSKYVENNITKTDNIMYDKEFVNKMKTTYTIPKISEDEERCIFPVYGSFNVIIVNKTAFKEMGINLPEENWSYNSLIKTIKEIKKKDTKKEKIPFDMVVNKDSYAYMNFILDSGYSNMNYSKLENLKKELKGYKCLSKKKSEESVHYDLYNSKTMIYAGDLTDVNYLIRTKNKENSFDYAVYPYPYNEQQVNFVSGVKSYYLMNTKDDSKKAVLQDFIESIYQNEGMNILNIQGKVPLFHVNYIKKDLKYPHLNKFINLTSYYSTEDNGFVMNRKDIWGKVKDIFK</sequence>
<dbReference type="EMBL" id="QUSM01000003">
    <property type="protein sequence ID" value="RGD74429.1"/>
    <property type="molecule type" value="Genomic_DNA"/>
</dbReference>
<name>A0A3E3DZS7_9FIRM</name>
<dbReference type="RefSeq" id="WP_117532145.1">
    <property type="nucleotide sequence ID" value="NZ_QUSM01000003.1"/>
</dbReference>
<dbReference type="Pfam" id="PF01547">
    <property type="entry name" value="SBP_bac_1"/>
    <property type="match status" value="1"/>
</dbReference>
<protein>
    <submittedName>
        <fullName evidence="1">Extracellular solute-binding protein</fullName>
    </submittedName>
</protein>
<comment type="caution">
    <text evidence="1">The sequence shown here is derived from an EMBL/GenBank/DDBJ whole genome shotgun (WGS) entry which is preliminary data.</text>
</comment>
<dbReference type="InterPro" id="IPR006059">
    <property type="entry name" value="SBP"/>
</dbReference>
<organism evidence="1 2">
    <name type="scientific">Anaerofustis stercorihominis</name>
    <dbReference type="NCBI Taxonomy" id="214853"/>
    <lineage>
        <taxon>Bacteria</taxon>
        <taxon>Bacillati</taxon>
        <taxon>Bacillota</taxon>
        <taxon>Clostridia</taxon>
        <taxon>Eubacteriales</taxon>
        <taxon>Eubacteriaceae</taxon>
        <taxon>Anaerofustis</taxon>
    </lineage>
</organism>
<evidence type="ECO:0000313" key="2">
    <source>
        <dbReference type="Proteomes" id="UP000261212"/>
    </source>
</evidence>
<accession>A0A3E3DZS7</accession>
<reference evidence="1 2" key="1">
    <citation type="submission" date="2018-08" db="EMBL/GenBank/DDBJ databases">
        <title>A genome reference for cultivated species of the human gut microbiota.</title>
        <authorList>
            <person name="Zou Y."/>
            <person name="Xue W."/>
            <person name="Luo G."/>
        </authorList>
    </citation>
    <scope>NUCLEOTIDE SEQUENCE [LARGE SCALE GENOMIC DNA]</scope>
    <source>
        <strain evidence="1 2">AM25-6</strain>
    </source>
</reference>
<dbReference type="SUPFAM" id="SSF53850">
    <property type="entry name" value="Periplasmic binding protein-like II"/>
    <property type="match status" value="1"/>
</dbReference>
<dbReference type="Proteomes" id="UP000261212">
    <property type="component" value="Unassembled WGS sequence"/>
</dbReference>
<proteinExistence type="predicted"/>
<dbReference type="Gene3D" id="3.40.190.10">
    <property type="entry name" value="Periplasmic binding protein-like II"/>
    <property type="match status" value="1"/>
</dbReference>
<dbReference type="AlphaFoldDB" id="A0A3E3DZS7"/>
<evidence type="ECO:0000313" key="1">
    <source>
        <dbReference type="EMBL" id="RGD74429.1"/>
    </source>
</evidence>
<gene>
    <name evidence="1" type="ORF">DW687_06590</name>
</gene>